<gene>
    <name evidence="1" type="ORF">D1631_05670</name>
</gene>
<comment type="caution">
    <text evidence="1">The sequence shown here is derived from an EMBL/GenBank/DDBJ whole genome shotgun (WGS) entry which is preliminary data.</text>
</comment>
<organism evidence="1 2">
    <name type="scientific">Chryseobacterium nematophagum</name>
    <dbReference type="NCBI Taxonomy" id="2305228"/>
    <lineage>
        <taxon>Bacteria</taxon>
        <taxon>Pseudomonadati</taxon>
        <taxon>Bacteroidota</taxon>
        <taxon>Flavobacteriia</taxon>
        <taxon>Flavobacteriales</taxon>
        <taxon>Weeksellaceae</taxon>
        <taxon>Chryseobacterium group</taxon>
        <taxon>Chryseobacterium</taxon>
    </lineage>
</organism>
<protein>
    <submittedName>
        <fullName evidence="1">Uncharacterized protein</fullName>
    </submittedName>
</protein>
<dbReference type="OrthoDB" id="9948178at2"/>
<dbReference type="RefSeq" id="WP_122635598.1">
    <property type="nucleotide sequence ID" value="NZ_QWIU01000002.1"/>
</dbReference>
<name>A0A3M7TEZ5_9FLAO</name>
<dbReference type="EMBL" id="QWIU01000002">
    <property type="protein sequence ID" value="RNA61457.1"/>
    <property type="molecule type" value="Genomic_DNA"/>
</dbReference>
<evidence type="ECO:0000313" key="1">
    <source>
        <dbReference type="EMBL" id="RNA61457.1"/>
    </source>
</evidence>
<proteinExistence type="predicted"/>
<reference evidence="1 2" key="1">
    <citation type="submission" date="2018-08" db="EMBL/GenBank/DDBJ databases">
        <title>Chryseobacterium nematophagum: a novel matrix digesting pathogen of nematodes.</title>
        <authorList>
            <person name="Page A."/>
            <person name="Roberts M."/>
            <person name="Felix M.-A."/>
            <person name="Weir W."/>
        </authorList>
    </citation>
    <scope>NUCLEOTIDE SEQUENCE [LARGE SCALE GENOMIC DNA]</scope>
    <source>
        <strain evidence="1 2">JUb129</strain>
    </source>
</reference>
<dbReference type="Proteomes" id="UP000278775">
    <property type="component" value="Unassembled WGS sequence"/>
</dbReference>
<accession>A0A3M7TEZ5</accession>
<evidence type="ECO:0000313" key="2">
    <source>
        <dbReference type="Proteomes" id="UP000278775"/>
    </source>
</evidence>
<dbReference type="AlphaFoldDB" id="A0A3M7TEZ5"/>
<sequence>MSHKITAPEVKDMKSQLRTIITFATHLEAKIDAFLDGVGAVQEKQIKKHDEKILRTTEIRFHKSLKIK</sequence>